<evidence type="ECO:0000313" key="14">
    <source>
        <dbReference type="Proteomes" id="UP001301350"/>
    </source>
</evidence>
<keyword evidence="14" id="KW-1185">Reference proteome</keyword>
<keyword evidence="7 9" id="KW-0503">Monooxygenase</keyword>
<dbReference type="PANTHER" id="PTHR46028">
    <property type="entry name" value="KYNURENINE 3-MONOOXYGENASE"/>
    <property type="match status" value="1"/>
</dbReference>
<evidence type="ECO:0000256" key="7">
    <source>
        <dbReference type="ARBA" id="ARBA00023033"/>
    </source>
</evidence>
<dbReference type="GO" id="GO:0005741">
    <property type="term" value="C:mitochondrial outer membrane"/>
    <property type="evidence" value="ECO:0007669"/>
    <property type="project" value="TreeGrafter"/>
</dbReference>
<feature type="region of interest" description="Disordered" evidence="10">
    <location>
        <begin position="230"/>
        <end position="275"/>
    </location>
</feature>
<evidence type="ECO:0000256" key="5">
    <source>
        <dbReference type="ARBA" id="ARBA00022857"/>
    </source>
</evidence>
<keyword evidence="6 9" id="KW-0560">Oxidoreductase</keyword>
<feature type="compositionally biased region" description="Pro residues" evidence="10">
    <location>
        <begin position="606"/>
        <end position="620"/>
    </location>
</feature>
<name>A0AAV9IQ51_CYACA</name>
<dbReference type="SUPFAM" id="SSF51905">
    <property type="entry name" value="FAD/NAD(P)-binding domain"/>
    <property type="match status" value="1"/>
</dbReference>
<evidence type="ECO:0000313" key="13">
    <source>
        <dbReference type="EMBL" id="KAK4534369.1"/>
    </source>
</evidence>
<keyword evidence="9" id="KW-0496">Mitochondrion</keyword>
<dbReference type="GO" id="GO:0071949">
    <property type="term" value="F:FAD binding"/>
    <property type="evidence" value="ECO:0007669"/>
    <property type="project" value="InterPro"/>
</dbReference>
<evidence type="ECO:0000256" key="11">
    <source>
        <dbReference type="SAM" id="Phobius"/>
    </source>
</evidence>
<dbReference type="PANTHER" id="PTHR46028:SF2">
    <property type="entry name" value="KYNURENINE 3-MONOOXYGENASE"/>
    <property type="match status" value="1"/>
</dbReference>
<dbReference type="GO" id="GO:0004502">
    <property type="term" value="F:kynurenine 3-monooxygenase activity"/>
    <property type="evidence" value="ECO:0007669"/>
    <property type="project" value="UniProtKB-UniRule"/>
</dbReference>
<comment type="catalytic activity">
    <reaction evidence="8 9">
        <text>L-kynurenine + NADPH + O2 + H(+) = 3-hydroxy-L-kynurenine + NADP(+) + H2O</text>
        <dbReference type="Rhea" id="RHEA:20545"/>
        <dbReference type="ChEBI" id="CHEBI:15377"/>
        <dbReference type="ChEBI" id="CHEBI:15378"/>
        <dbReference type="ChEBI" id="CHEBI:15379"/>
        <dbReference type="ChEBI" id="CHEBI:57783"/>
        <dbReference type="ChEBI" id="CHEBI:57959"/>
        <dbReference type="ChEBI" id="CHEBI:58125"/>
        <dbReference type="ChEBI" id="CHEBI:58349"/>
        <dbReference type="EC" id="1.14.13.9"/>
    </reaction>
</comment>
<dbReference type="GO" id="GO:0043420">
    <property type="term" value="P:anthranilate metabolic process"/>
    <property type="evidence" value="ECO:0007669"/>
    <property type="project" value="UniProtKB-UniRule"/>
</dbReference>
<dbReference type="GO" id="GO:0034354">
    <property type="term" value="P:'de novo' NAD+ biosynthetic process from L-tryptophan"/>
    <property type="evidence" value="ECO:0007669"/>
    <property type="project" value="UniProtKB-UniRule"/>
</dbReference>
<comment type="cofactor">
    <cofactor evidence="1 9">
        <name>FAD</name>
        <dbReference type="ChEBI" id="CHEBI:57692"/>
    </cofactor>
</comment>
<dbReference type="InterPro" id="IPR036188">
    <property type="entry name" value="FAD/NAD-bd_sf"/>
</dbReference>
<keyword evidence="11" id="KW-0472">Membrane</keyword>
<evidence type="ECO:0000256" key="6">
    <source>
        <dbReference type="ARBA" id="ARBA00023002"/>
    </source>
</evidence>
<proteinExistence type="inferred from homology"/>
<evidence type="ECO:0000256" key="3">
    <source>
        <dbReference type="ARBA" id="ARBA00022642"/>
    </source>
</evidence>
<evidence type="ECO:0000256" key="1">
    <source>
        <dbReference type="ARBA" id="ARBA00001974"/>
    </source>
</evidence>
<feature type="region of interest" description="Disordered" evidence="10">
    <location>
        <begin position="559"/>
        <end position="631"/>
    </location>
</feature>
<keyword evidence="3 9" id="KW-0662">Pyridine nucleotide biosynthesis</keyword>
<accession>A0AAV9IQ51</accession>
<feature type="compositionally biased region" description="Basic residues" evidence="10">
    <location>
        <begin position="252"/>
        <end position="263"/>
    </location>
</feature>
<reference evidence="13 14" key="1">
    <citation type="submission" date="2022-07" db="EMBL/GenBank/DDBJ databases">
        <title>Genome-wide signatures of adaptation to extreme environments.</title>
        <authorList>
            <person name="Cho C.H."/>
            <person name="Yoon H.S."/>
        </authorList>
    </citation>
    <scope>NUCLEOTIDE SEQUENCE [LARGE SCALE GENOMIC DNA]</scope>
    <source>
        <strain evidence="13 14">DBV 063 E5</strain>
    </source>
</reference>
<dbReference type="InterPro" id="IPR002938">
    <property type="entry name" value="FAD-bd"/>
</dbReference>
<dbReference type="AlphaFoldDB" id="A0AAV9IQ51"/>
<keyword evidence="2 9" id="KW-0285">Flavoprotein</keyword>
<evidence type="ECO:0000259" key="12">
    <source>
        <dbReference type="Pfam" id="PF01494"/>
    </source>
</evidence>
<dbReference type="EMBL" id="JANCYW010000001">
    <property type="protein sequence ID" value="KAK4534369.1"/>
    <property type="molecule type" value="Genomic_DNA"/>
</dbReference>
<feature type="compositionally biased region" description="Basic and acidic residues" evidence="10">
    <location>
        <begin position="594"/>
        <end position="604"/>
    </location>
</feature>
<protein>
    <recommendedName>
        <fullName evidence="9">Kynurenine 3-monooxygenase</fullName>
        <ecNumber evidence="9">1.14.13.9</ecNumber>
    </recommendedName>
    <alternativeName>
        <fullName evidence="9">Kynurenine 3-hydroxylase</fullName>
    </alternativeName>
</protein>
<keyword evidence="11" id="KW-1133">Transmembrane helix</keyword>
<sequence length="762" mass="83040">MASVEPATPQQVKRVIEWTQSGDVKQVSGGRHGDHHRTVDTAPAAASVDHPVAAAAAAAAIAPRQRRLPPRQVRIEARDPVVVVGGGPAGCLTALELGRRGLSVELYEYRYARARDRTQGGDLSSRRSINLALSKRGLDALAGVGLAGRVHAIGVRMHGRMIHDRRGRRTYQAYGSRPDEYLLSVSRQELNELLLDACELEPSNNISVFLGKKCVDADLDCGVVVFEDAHRSSETRDSGPTPGACRSSSAARRQRRWRRRQRQLRCEPEGTESTAAALAEAEADTIANDRGHSRPSATPMEEDVWADEQACASIRSTPARMVCTRHVTASFVIGADGAFSKVRAVMQRAGWFDYAQEYLPTSYKELRMPAKRTSPGKHSLNTETRARYAMEPHCLHIWPRDSFMLIALPNRDGSFTCTLFLNAFADPQAPRAPCFEQLQTPADVRAFFAHHFPDALPLMPTLVEDFFATSASPLFTVRCAPFHYGNRAVLLGDAAHAIVPFYGQGCNAALEDARVLGELFDAEIEWVVKAATTIARNAERSLGSADEAVEADITLRLPDSSMNAAGDDDWSDGDGSIGSESDSRTGRSRSAPLKPEKRTGERPLTDLPPSPSAASPPQPPHNRSATHPISVPDGMLDVARVLAAYTAARKPDADAIAQLALDNYTEMASKTASPAFRLRRRLENGLHALMPSRFMSLYHMVSFSHIPYAESVRRARRQERVLSALVQALLASGAAAGGYALWLACKWLRQPALATLNRGATV</sequence>
<evidence type="ECO:0000256" key="10">
    <source>
        <dbReference type="SAM" id="MobiDB-lite"/>
    </source>
</evidence>
<dbReference type="GO" id="GO:0070189">
    <property type="term" value="P:kynurenine metabolic process"/>
    <property type="evidence" value="ECO:0007669"/>
    <property type="project" value="TreeGrafter"/>
</dbReference>
<evidence type="ECO:0000256" key="4">
    <source>
        <dbReference type="ARBA" id="ARBA00022827"/>
    </source>
</evidence>
<comment type="similarity">
    <text evidence="9">Belongs to the aromatic-ring hydroxylase family. KMO subfamily.</text>
</comment>
<keyword evidence="5 9" id="KW-0521">NADP</keyword>
<comment type="caution">
    <text evidence="13">The sequence shown here is derived from an EMBL/GenBank/DDBJ whole genome shotgun (WGS) entry which is preliminary data.</text>
</comment>
<dbReference type="HAMAP" id="MF_01971">
    <property type="entry name" value="Kynurenine_monooxygenase"/>
    <property type="match status" value="1"/>
</dbReference>
<dbReference type="Proteomes" id="UP001301350">
    <property type="component" value="Unassembled WGS sequence"/>
</dbReference>
<gene>
    <name evidence="9" type="primary">KMO</name>
    <name evidence="13" type="ORF">CDCA_CDCA01G0394</name>
</gene>
<keyword evidence="11" id="KW-0812">Transmembrane</keyword>
<feature type="domain" description="FAD-binding" evidence="12">
    <location>
        <begin position="80"/>
        <end position="520"/>
    </location>
</feature>
<dbReference type="Gene3D" id="3.50.50.60">
    <property type="entry name" value="FAD/NAD(P)-binding domain"/>
    <property type="match status" value="3"/>
</dbReference>
<dbReference type="InterPro" id="IPR027545">
    <property type="entry name" value="Kynurenine_monooxygenase"/>
</dbReference>
<dbReference type="GO" id="GO:0006569">
    <property type="term" value="P:L-tryptophan catabolic process"/>
    <property type="evidence" value="ECO:0007669"/>
    <property type="project" value="UniProtKB-UniRule"/>
</dbReference>
<comment type="subcellular location">
    <subcellularLocation>
        <location evidence="9">Mitochondrion</location>
    </subcellularLocation>
</comment>
<feature type="transmembrane region" description="Helical" evidence="11">
    <location>
        <begin position="721"/>
        <end position="742"/>
    </location>
</feature>
<comment type="pathway">
    <text evidence="9">Cofactor biosynthesis; NAD(+) biosynthesis; quinolinate from L-kynurenine: step 1/3.</text>
</comment>
<evidence type="ECO:0000256" key="2">
    <source>
        <dbReference type="ARBA" id="ARBA00022630"/>
    </source>
</evidence>
<dbReference type="Pfam" id="PF01494">
    <property type="entry name" value="FAD_binding_3"/>
    <property type="match status" value="1"/>
</dbReference>
<dbReference type="EC" id="1.14.13.9" evidence="9"/>
<dbReference type="GO" id="GO:0019805">
    <property type="term" value="P:quinolinate biosynthetic process"/>
    <property type="evidence" value="ECO:0007669"/>
    <property type="project" value="UniProtKB-UniRule"/>
</dbReference>
<evidence type="ECO:0000256" key="8">
    <source>
        <dbReference type="ARBA" id="ARBA00047818"/>
    </source>
</evidence>
<organism evidence="13 14">
    <name type="scientific">Cyanidium caldarium</name>
    <name type="common">Red alga</name>
    <dbReference type="NCBI Taxonomy" id="2771"/>
    <lineage>
        <taxon>Eukaryota</taxon>
        <taxon>Rhodophyta</taxon>
        <taxon>Bangiophyceae</taxon>
        <taxon>Cyanidiales</taxon>
        <taxon>Cyanidiaceae</taxon>
        <taxon>Cyanidium</taxon>
    </lineage>
</organism>
<evidence type="ECO:0000256" key="9">
    <source>
        <dbReference type="HAMAP-Rule" id="MF_03018"/>
    </source>
</evidence>
<comment type="function">
    <text evidence="9">Catalyzes the hydroxylation of L-kynurenine (L-Kyn) to form 3-hydroxy-L-kynurenine (L-3OHKyn). Required for synthesis of quinolinic acid.</text>
</comment>
<keyword evidence="4 9" id="KW-0274">FAD</keyword>